<evidence type="ECO:0000259" key="4">
    <source>
        <dbReference type="Pfam" id="PF08622"/>
    </source>
</evidence>
<dbReference type="AlphaFoldDB" id="A0A2P8AFG2"/>
<gene>
    <name evidence="6" type="ORF">B9Z65_3520</name>
</gene>
<dbReference type="Pfam" id="PF08622">
    <property type="entry name" value="Svf1"/>
    <property type="match status" value="1"/>
</dbReference>
<sequence>MFNWAKQQLANVAGTEEPIYGPSAIQTVTEQAKTTPYTELKKEDLKWIIKDGTCVETQSFYFTADNGHLGLAQIIYSNVQGIRKTAQFSSKIFYPNKSQQNLFATDQLENYSFPDDRYSFKADACSVTLSEDGKTYSIKSTRNKSSAVDIKVSRVAPGFVVGKNGFSNFGTDPAKPWGNMMHAFWPRCTVEGSILTQSGPVDFAGKGAYIHAIQGMKPHHAAARWNFVNFQSANYSAIMMEFTTPPSYGSTTVNVGGVATDDKIVLAGANNTAKHTASKADKETGWPEPTAFKFEWAPGSSSSAVIEDSYGPLTDRLDIMAEVPAFVKTIVASAAGTKPYIYQFTPQVELSLKQEGEEKKEKGQLFTEATFISGTQ</sequence>
<organism evidence="6 7">
    <name type="scientific">Elsinoe australis</name>
    <dbReference type="NCBI Taxonomy" id="40998"/>
    <lineage>
        <taxon>Eukaryota</taxon>
        <taxon>Fungi</taxon>
        <taxon>Dikarya</taxon>
        <taxon>Ascomycota</taxon>
        <taxon>Pezizomycotina</taxon>
        <taxon>Dothideomycetes</taxon>
        <taxon>Dothideomycetidae</taxon>
        <taxon>Myriangiales</taxon>
        <taxon>Elsinoaceae</taxon>
        <taxon>Elsinoe</taxon>
    </lineage>
</organism>
<dbReference type="EMBL" id="NHZQ01000010">
    <property type="protein sequence ID" value="PSK59196.1"/>
    <property type="molecule type" value="Genomic_DNA"/>
</dbReference>
<evidence type="ECO:0000313" key="6">
    <source>
        <dbReference type="EMBL" id="PSK59196.1"/>
    </source>
</evidence>
<dbReference type="GO" id="GO:0006979">
    <property type="term" value="P:response to oxidative stress"/>
    <property type="evidence" value="ECO:0007669"/>
    <property type="project" value="InterPro"/>
</dbReference>
<proteinExistence type="inferred from homology"/>
<evidence type="ECO:0000259" key="5">
    <source>
        <dbReference type="Pfam" id="PF17187"/>
    </source>
</evidence>
<dbReference type="InterPro" id="IPR023374">
    <property type="entry name" value="AttH-like_dom_sf"/>
</dbReference>
<evidence type="ECO:0000313" key="7">
    <source>
        <dbReference type="Proteomes" id="UP000243723"/>
    </source>
</evidence>
<comment type="caution">
    <text evidence="6">The sequence shown here is derived from an EMBL/GenBank/DDBJ whole genome shotgun (WGS) entry which is preliminary data.</text>
</comment>
<name>A0A2P8AFG2_9PEZI</name>
<dbReference type="Gene3D" id="2.40.370.10">
    <property type="entry name" value="AttH-like domain"/>
    <property type="match status" value="1"/>
</dbReference>
<feature type="domain" description="Svf1-like C-terminal" evidence="5">
    <location>
        <begin position="216"/>
        <end position="373"/>
    </location>
</feature>
<dbReference type="SUPFAM" id="SSF159245">
    <property type="entry name" value="AttH-like"/>
    <property type="match status" value="1"/>
</dbReference>
<dbReference type="InterPro" id="IPR033394">
    <property type="entry name" value="Svf1-like_C"/>
</dbReference>
<dbReference type="InterPro" id="IPR013931">
    <property type="entry name" value="Svf1-like_N"/>
</dbReference>
<evidence type="ECO:0000256" key="2">
    <source>
        <dbReference type="ARBA" id="ARBA00009069"/>
    </source>
</evidence>
<keyword evidence="3" id="KW-0963">Cytoplasm</keyword>
<evidence type="ECO:0000256" key="3">
    <source>
        <dbReference type="ARBA" id="ARBA00022490"/>
    </source>
</evidence>
<evidence type="ECO:0000256" key="1">
    <source>
        <dbReference type="ARBA" id="ARBA00004496"/>
    </source>
</evidence>
<dbReference type="PANTHER" id="PTHR47107">
    <property type="entry name" value="SVF1-LIKE PROTEIN YDR222W-RELATED"/>
    <property type="match status" value="1"/>
</dbReference>
<feature type="domain" description="Svf1-like N-terminal" evidence="4">
    <location>
        <begin position="55"/>
        <end position="214"/>
    </location>
</feature>
<comment type="similarity">
    <text evidence="2">Belongs to the SVF1 family.</text>
</comment>
<reference evidence="6 7" key="1">
    <citation type="submission" date="2017-05" db="EMBL/GenBank/DDBJ databases">
        <title>Draft genome sequence of Elsinoe australis.</title>
        <authorList>
            <person name="Cheng Q."/>
        </authorList>
    </citation>
    <scope>NUCLEOTIDE SEQUENCE [LARGE SCALE GENOMIC DNA]</scope>
    <source>
        <strain evidence="6 7">NL1</strain>
    </source>
</reference>
<dbReference type="OrthoDB" id="2590239at2759"/>
<comment type="subcellular location">
    <subcellularLocation>
        <location evidence="1">Cytoplasm</location>
    </subcellularLocation>
</comment>
<dbReference type="Proteomes" id="UP000243723">
    <property type="component" value="Unassembled WGS sequence"/>
</dbReference>
<keyword evidence="7" id="KW-1185">Reference proteome</keyword>
<protein>
    <submittedName>
        <fullName evidence="6">Survival factor 1</fullName>
    </submittedName>
</protein>
<dbReference type="STRING" id="40998.A0A2P8AFG2"/>
<dbReference type="GO" id="GO:0005737">
    <property type="term" value="C:cytoplasm"/>
    <property type="evidence" value="ECO:0007669"/>
    <property type="project" value="UniProtKB-SubCell"/>
</dbReference>
<dbReference type="Pfam" id="PF17187">
    <property type="entry name" value="Svf1_C"/>
    <property type="match status" value="1"/>
</dbReference>
<dbReference type="PANTHER" id="PTHR47107:SF1">
    <property type="entry name" value="CERAMIDE-BINDING PROTEIN SVF1-RELATED"/>
    <property type="match status" value="1"/>
</dbReference>
<dbReference type="InterPro" id="IPR051385">
    <property type="entry name" value="Ceramide-binding_SVF1"/>
</dbReference>
<accession>A0A2P8AFG2</accession>